<gene>
    <name evidence="2" type="ORF">FHS57_001317</name>
</gene>
<dbReference type="RefSeq" id="WP_183972056.1">
    <property type="nucleotide sequence ID" value="NZ_JACIBY010000002.1"/>
</dbReference>
<dbReference type="NCBIfam" id="TIGR00278">
    <property type="entry name" value="membrane protein insertion efficiency factor YidD"/>
    <property type="match status" value="1"/>
</dbReference>
<comment type="caution">
    <text evidence="2">The sequence shown here is derived from an EMBL/GenBank/DDBJ whole genome shotgun (WGS) entry which is preliminary data.</text>
</comment>
<evidence type="ECO:0000256" key="1">
    <source>
        <dbReference type="SAM" id="SignalP"/>
    </source>
</evidence>
<keyword evidence="1" id="KW-0732">Signal</keyword>
<name>A0A7W5ZI73_9BACT</name>
<sequence>MANKTRNILLCGILLLACTMGQLRAQVSDLELLAESGSAPTVSFGKVEKPKQSPFLRYNPVYWLLNGALTGYQKVISPQISADCLYELSCSRFSRVAIQEFGVFKGIALTADRISRCNRVAATSIELLRINMQTGKVVDTPAMYRITPKKTP</sequence>
<feature type="signal peptide" evidence="1">
    <location>
        <begin position="1"/>
        <end position="25"/>
    </location>
</feature>
<organism evidence="2 3">
    <name type="scientific">Runella defluvii</name>
    <dbReference type="NCBI Taxonomy" id="370973"/>
    <lineage>
        <taxon>Bacteria</taxon>
        <taxon>Pseudomonadati</taxon>
        <taxon>Bacteroidota</taxon>
        <taxon>Cytophagia</taxon>
        <taxon>Cytophagales</taxon>
        <taxon>Spirosomataceae</taxon>
        <taxon>Runella</taxon>
    </lineage>
</organism>
<feature type="chain" id="PRO_5030880193" evidence="1">
    <location>
        <begin position="26"/>
        <end position="152"/>
    </location>
</feature>
<dbReference type="InterPro" id="IPR002696">
    <property type="entry name" value="Membr_insert_effic_factor_YidD"/>
</dbReference>
<protein>
    <submittedName>
        <fullName evidence="2">Putative component of membrane protein insertase Oxa1/YidC/SpoIIIJ protein YidD</fullName>
    </submittedName>
</protein>
<dbReference type="PANTHER" id="PTHR33383:SF1">
    <property type="entry name" value="MEMBRANE PROTEIN INSERTION EFFICIENCY FACTOR-RELATED"/>
    <property type="match status" value="1"/>
</dbReference>
<dbReference type="Proteomes" id="UP000541352">
    <property type="component" value="Unassembled WGS sequence"/>
</dbReference>
<dbReference type="Pfam" id="PF01809">
    <property type="entry name" value="YidD"/>
    <property type="match status" value="1"/>
</dbReference>
<dbReference type="PANTHER" id="PTHR33383">
    <property type="entry name" value="MEMBRANE PROTEIN INSERTION EFFICIENCY FACTOR-RELATED"/>
    <property type="match status" value="1"/>
</dbReference>
<proteinExistence type="predicted"/>
<dbReference type="AlphaFoldDB" id="A0A7W5ZI73"/>
<reference evidence="2 3" key="1">
    <citation type="submission" date="2020-08" db="EMBL/GenBank/DDBJ databases">
        <title>Genomic Encyclopedia of Type Strains, Phase IV (KMG-IV): sequencing the most valuable type-strain genomes for metagenomic binning, comparative biology and taxonomic classification.</title>
        <authorList>
            <person name="Goeker M."/>
        </authorList>
    </citation>
    <scope>NUCLEOTIDE SEQUENCE [LARGE SCALE GENOMIC DNA]</scope>
    <source>
        <strain evidence="2 3">DSM 17976</strain>
    </source>
</reference>
<dbReference type="SMART" id="SM01234">
    <property type="entry name" value="Haemolytic"/>
    <property type="match status" value="1"/>
</dbReference>
<keyword evidence="3" id="KW-1185">Reference proteome</keyword>
<evidence type="ECO:0000313" key="3">
    <source>
        <dbReference type="Proteomes" id="UP000541352"/>
    </source>
</evidence>
<accession>A0A7W5ZI73</accession>
<dbReference type="PROSITE" id="PS51257">
    <property type="entry name" value="PROKAR_LIPOPROTEIN"/>
    <property type="match status" value="1"/>
</dbReference>
<dbReference type="EMBL" id="JACIBY010000002">
    <property type="protein sequence ID" value="MBB3837323.1"/>
    <property type="molecule type" value="Genomic_DNA"/>
</dbReference>
<evidence type="ECO:0000313" key="2">
    <source>
        <dbReference type="EMBL" id="MBB3837323.1"/>
    </source>
</evidence>